<keyword evidence="3" id="KW-1185">Reference proteome</keyword>
<evidence type="ECO:0000313" key="2">
    <source>
        <dbReference type="EMBL" id="PPQ33176.1"/>
    </source>
</evidence>
<dbReference type="PANTHER" id="PTHR30543">
    <property type="entry name" value="CHROMATE REDUCTASE"/>
    <property type="match status" value="1"/>
</dbReference>
<feature type="domain" description="NADPH-dependent FMN reductase-like" evidence="1">
    <location>
        <begin position="11"/>
        <end position="149"/>
    </location>
</feature>
<sequence length="193" mass="20444">MDEHLIQPLHLILISGSLRSQSVNGSVIATLADMVPAGAEAAIYRGIGDLPHFNPDHDRDPLPEAVADLRAQLRRADAVLVSTPEYAGSMPGSFKNMLDWTVGGASLYGMPVGWINPSAHGGSQDTYHALRIVLDRAGAEVVENACVAIAVPRDAVGATGLIDALDIRTHFGRALEALLTAARKHRAAAEQND</sequence>
<dbReference type="InterPro" id="IPR050712">
    <property type="entry name" value="NAD(P)H-dep_reductase"/>
</dbReference>
<dbReference type="GO" id="GO:0005829">
    <property type="term" value="C:cytosol"/>
    <property type="evidence" value="ECO:0007669"/>
    <property type="project" value="TreeGrafter"/>
</dbReference>
<dbReference type="EMBL" id="NHSJ01000027">
    <property type="protein sequence ID" value="PPQ33176.1"/>
    <property type="molecule type" value="Genomic_DNA"/>
</dbReference>
<dbReference type="PANTHER" id="PTHR30543:SF21">
    <property type="entry name" value="NAD(P)H-DEPENDENT FMN REDUCTASE LOT6"/>
    <property type="match status" value="1"/>
</dbReference>
<accession>A0A2S6NEY4</accession>
<reference evidence="2 3" key="1">
    <citation type="journal article" date="2018" name="Arch. Microbiol.">
        <title>New insights into the metabolic potential of the phototrophic purple bacterium Rhodopila globiformis DSM 161(T) from its draft genome sequence and evidence for a vanadium-dependent nitrogenase.</title>
        <authorList>
            <person name="Imhoff J.F."/>
            <person name="Rahn T."/>
            <person name="Kunzel S."/>
            <person name="Neulinger S.C."/>
        </authorList>
    </citation>
    <scope>NUCLEOTIDE SEQUENCE [LARGE SCALE GENOMIC DNA]</scope>
    <source>
        <strain evidence="2 3">DSM 16996</strain>
    </source>
</reference>
<dbReference type="Gene3D" id="3.40.50.360">
    <property type="match status" value="1"/>
</dbReference>
<gene>
    <name evidence="2" type="ORF">CCR94_02615</name>
</gene>
<comment type="caution">
    <text evidence="2">The sequence shown here is derived from an EMBL/GenBank/DDBJ whole genome shotgun (WGS) entry which is preliminary data.</text>
</comment>
<organism evidence="2 3">
    <name type="scientific">Rhodoblastus sphagnicola</name>
    <dbReference type="NCBI Taxonomy" id="333368"/>
    <lineage>
        <taxon>Bacteria</taxon>
        <taxon>Pseudomonadati</taxon>
        <taxon>Pseudomonadota</taxon>
        <taxon>Alphaproteobacteria</taxon>
        <taxon>Hyphomicrobiales</taxon>
        <taxon>Rhodoblastaceae</taxon>
        <taxon>Rhodoblastus</taxon>
    </lineage>
</organism>
<dbReference type="OrthoDB" id="9812295at2"/>
<dbReference type="InterPro" id="IPR029039">
    <property type="entry name" value="Flavoprotein-like_sf"/>
</dbReference>
<evidence type="ECO:0000259" key="1">
    <source>
        <dbReference type="Pfam" id="PF03358"/>
    </source>
</evidence>
<dbReference type="InterPro" id="IPR005025">
    <property type="entry name" value="FMN_Rdtase-like_dom"/>
</dbReference>
<dbReference type="RefSeq" id="WP_104506331.1">
    <property type="nucleotide sequence ID" value="NZ_JACIGC010000029.1"/>
</dbReference>
<dbReference type="Proteomes" id="UP000239089">
    <property type="component" value="Unassembled WGS sequence"/>
</dbReference>
<dbReference type="Pfam" id="PF03358">
    <property type="entry name" value="FMN_red"/>
    <property type="match status" value="1"/>
</dbReference>
<dbReference type="AlphaFoldDB" id="A0A2S6NEY4"/>
<protein>
    <submittedName>
        <fullName evidence="2">NADPH-dependent FMN reductase</fullName>
    </submittedName>
</protein>
<dbReference type="SUPFAM" id="SSF52218">
    <property type="entry name" value="Flavoproteins"/>
    <property type="match status" value="1"/>
</dbReference>
<proteinExistence type="predicted"/>
<dbReference type="GO" id="GO:0010181">
    <property type="term" value="F:FMN binding"/>
    <property type="evidence" value="ECO:0007669"/>
    <property type="project" value="TreeGrafter"/>
</dbReference>
<evidence type="ECO:0000313" key="3">
    <source>
        <dbReference type="Proteomes" id="UP000239089"/>
    </source>
</evidence>
<name>A0A2S6NEY4_9HYPH</name>
<dbReference type="GO" id="GO:0016491">
    <property type="term" value="F:oxidoreductase activity"/>
    <property type="evidence" value="ECO:0007669"/>
    <property type="project" value="InterPro"/>
</dbReference>